<dbReference type="AlphaFoldDB" id="H8KU33"/>
<sequence length="150" mass="17104">MSTTICPPDITHRSYNFTIERVVALPANQVFKAWTSDFDKWFAAEGTLLGKVEVNAPFFFEVHHNGERYPHYGRFLKLETDKLVEVTWLTGPKGTHGVETVLTIELQPDPKGTHLKLTHAGFQDEESKKQHKVSWPFVLDQLETKLKGNA</sequence>
<evidence type="ECO:0000256" key="1">
    <source>
        <dbReference type="ARBA" id="ARBA00006817"/>
    </source>
</evidence>
<dbReference type="Proteomes" id="UP000007590">
    <property type="component" value="Chromosome"/>
</dbReference>
<dbReference type="OrthoDB" id="67353at2"/>
<feature type="domain" description="Activator of Hsp90 ATPase homologue 1/2-like C-terminal" evidence="2">
    <location>
        <begin position="25"/>
        <end position="144"/>
    </location>
</feature>
<dbReference type="SUPFAM" id="SSF55961">
    <property type="entry name" value="Bet v1-like"/>
    <property type="match status" value="1"/>
</dbReference>
<name>H8KU33_SOLCM</name>
<dbReference type="HOGENOM" id="CLU_1738728_0_0_10"/>
<evidence type="ECO:0000259" key="2">
    <source>
        <dbReference type="Pfam" id="PF08327"/>
    </source>
</evidence>
<organism evidence="3 4">
    <name type="scientific">Solitalea canadensis (strain ATCC 29591 / DSM 3403 / JCM 21819 / LMG 8368 / NBRC 15130 / NCIMB 12057 / USAM 9D)</name>
    <name type="common">Flexibacter canadensis</name>
    <dbReference type="NCBI Taxonomy" id="929556"/>
    <lineage>
        <taxon>Bacteria</taxon>
        <taxon>Pseudomonadati</taxon>
        <taxon>Bacteroidota</taxon>
        <taxon>Sphingobacteriia</taxon>
        <taxon>Sphingobacteriales</taxon>
        <taxon>Sphingobacteriaceae</taxon>
        <taxon>Solitalea</taxon>
    </lineage>
</organism>
<evidence type="ECO:0000313" key="3">
    <source>
        <dbReference type="EMBL" id="AFD07013.1"/>
    </source>
</evidence>
<keyword evidence="4" id="KW-1185">Reference proteome</keyword>
<protein>
    <recommendedName>
        <fullName evidence="2">Activator of Hsp90 ATPase homologue 1/2-like C-terminal domain-containing protein</fullName>
    </recommendedName>
</protein>
<dbReference type="Gene3D" id="3.30.530.20">
    <property type="match status" value="1"/>
</dbReference>
<dbReference type="eggNOG" id="COG3832">
    <property type="taxonomic scope" value="Bacteria"/>
</dbReference>
<proteinExistence type="inferred from homology"/>
<dbReference type="KEGG" id="scn:Solca_1954"/>
<dbReference type="Pfam" id="PF08327">
    <property type="entry name" value="AHSA1"/>
    <property type="match status" value="1"/>
</dbReference>
<dbReference type="EMBL" id="CP003349">
    <property type="protein sequence ID" value="AFD07013.1"/>
    <property type="molecule type" value="Genomic_DNA"/>
</dbReference>
<dbReference type="InterPro" id="IPR013538">
    <property type="entry name" value="ASHA1/2-like_C"/>
</dbReference>
<reference evidence="3" key="1">
    <citation type="submission" date="2012-02" db="EMBL/GenBank/DDBJ databases">
        <title>The complete genome of Solitalea canadensis DSM 3403.</title>
        <authorList>
            <consortium name="US DOE Joint Genome Institute (JGI-PGF)"/>
            <person name="Lucas S."/>
            <person name="Copeland A."/>
            <person name="Lapidus A."/>
            <person name="Glavina del Rio T."/>
            <person name="Dalin E."/>
            <person name="Tice H."/>
            <person name="Bruce D."/>
            <person name="Goodwin L."/>
            <person name="Pitluck S."/>
            <person name="Peters L."/>
            <person name="Ovchinnikova G."/>
            <person name="Lu M."/>
            <person name="Kyrpides N."/>
            <person name="Mavromatis K."/>
            <person name="Ivanova N."/>
            <person name="Brettin T."/>
            <person name="Detter J.C."/>
            <person name="Han C."/>
            <person name="Larimer F."/>
            <person name="Land M."/>
            <person name="Hauser L."/>
            <person name="Markowitz V."/>
            <person name="Cheng J.-F."/>
            <person name="Hugenholtz P."/>
            <person name="Woyke T."/>
            <person name="Wu D."/>
            <person name="Spring S."/>
            <person name="Schroeder M."/>
            <person name="Kopitz M."/>
            <person name="Brambilla E."/>
            <person name="Klenk H.-P."/>
            <person name="Eisen J.A."/>
        </authorList>
    </citation>
    <scope>NUCLEOTIDE SEQUENCE</scope>
    <source>
        <strain evidence="3">DSM 3403</strain>
    </source>
</reference>
<evidence type="ECO:0000313" key="4">
    <source>
        <dbReference type="Proteomes" id="UP000007590"/>
    </source>
</evidence>
<gene>
    <name evidence="3" type="ordered locus">Solca_1954</name>
</gene>
<dbReference type="InterPro" id="IPR023393">
    <property type="entry name" value="START-like_dom_sf"/>
</dbReference>
<comment type="similarity">
    <text evidence="1">Belongs to the AHA1 family.</text>
</comment>
<dbReference type="CDD" id="cd07814">
    <property type="entry name" value="SRPBCC_CalC_Aha1-like"/>
    <property type="match status" value="1"/>
</dbReference>
<accession>H8KU33</accession>
<dbReference type="RefSeq" id="WP_014680240.1">
    <property type="nucleotide sequence ID" value="NC_017770.1"/>
</dbReference>